<dbReference type="Pfam" id="PF00089">
    <property type="entry name" value="Trypsin"/>
    <property type="match status" value="1"/>
</dbReference>
<organism evidence="8 9">
    <name type="scientific">Cyclotella atomus</name>
    <dbReference type="NCBI Taxonomy" id="382360"/>
    <lineage>
        <taxon>Eukaryota</taxon>
        <taxon>Sar</taxon>
        <taxon>Stramenopiles</taxon>
        <taxon>Ochrophyta</taxon>
        <taxon>Bacillariophyta</taxon>
        <taxon>Coscinodiscophyceae</taxon>
        <taxon>Thalassiosirophycidae</taxon>
        <taxon>Stephanodiscales</taxon>
        <taxon>Stephanodiscaceae</taxon>
        <taxon>Cyclotella</taxon>
    </lineage>
</organism>
<dbReference type="PROSITE" id="PS00135">
    <property type="entry name" value="TRYPSIN_SER"/>
    <property type="match status" value="1"/>
</dbReference>
<dbReference type="InterPro" id="IPR001254">
    <property type="entry name" value="Trypsin_dom"/>
</dbReference>
<feature type="compositionally biased region" description="Polar residues" evidence="5">
    <location>
        <begin position="533"/>
        <end position="544"/>
    </location>
</feature>
<dbReference type="InterPro" id="IPR050430">
    <property type="entry name" value="Peptidase_S1"/>
</dbReference>
<accession>A0ABD3N1H1</accession>
<dbReference type="InterPro" id="IPR043504">
    <property type="entry name" value="Peptidase_S1_PA_chymotrypsin"/>
</dbReference>
<evidence type="ECO:0000256" key="2">
    <source>
        <dbReference type="ARBA" id="ARBA00023026"/>
    </source>
</evidence>
<dbReference type="Gene3D" id="2.40.10.10">
    <property type="entry name" value="Trypsin-like serine proteases"/>
    <property type="match status" value="2"/>
</dbReference>
<keyword evidence="4" id="KW-0378">Hydrolase</keyword>
<evidence type="ECO:0000313" key="9">
    <source>
        <dbReference type="Proteomes" id="UP001530400"/>
    </source>
</evidence>
<dbReference type="GO" id="GO:0008236">
    <property type="term" value="F:serine-type peptidase activity"/>
    <property type="evidence" value="ECO:0007669"/>
    <property type="project" value="UniProtKB-KW"/>
</dbReference>
<evidence type="ECO:0000256" key="5">
    <source>
        <dbReference type="SAM" id="MobiDB-lite"/>
    </source>
</evidence>
<dbReference type="SMART" id="SM00020">
    <property type="entry name" value="Tryp_SPc"/>
    <property type="match status" value="1"/>
</dbReference>
<dbReference type="PROSITE" id="PS00134">
    <property type="entry name" value="TRYPSIN_HIS"/>
    <property type="match status" value="1"/>
</dbReference>
<dbReference type="InterPro" id="IPR009003">
    <property type="entry name" value="Peptidase_S1_PA"/>
</dbReference>
<dbReference type="PANTHER" id="PTHR24276:SF91">
    <property type="entry name" value="AT26814P-RELATED"/>
    <property type="match status" value="1"/>
</dbReference>
<dbReference type="PANTHER" id="PTHR24276">
    <property type="entry name" value="POLYSERASE-RELATED"/>
    <property type="match status" value="1"/>
</dbReference>
<dbReference type="CDD" id="cd00190">
    <property type="entry name" value="Tryp_SPc"/>
    <property type="match status" value="1"/>
</dbReference>
<dbReference type="PROSITE" id="PS50240">
    <property type="entry name" value="TRYPSIN_DOM"/>
    <property type="match status" value="1"/>
</dbReference>
<evidence type="ECO:0000256" key="3">
    <source>
        <dbReference type="ARBA" id="ARBA00023157"/>
    </source>
</evidence>
<keyword evidence="4" id="KW-0645">Protease</keyword>
<dbReference type="FunFam" id="2.40.10.10:FF:000002">
    <property type="entry name" value="Transmembrane protease serine"/>
    <property type="match status" value="1"/>
</dbReference>
<dbReference type="PRINTS" id="PR00722">
    <property type="entry name" value="CHYMOTRYPSIN"/>
</dbReference>
<dbReference type="SUPFAM" id="SSF50494">
    <property type="entry name" value="Trypsin-like serine proteases"/>
    <property type="match status" value="1"/>
</dbReference>
<feature type="domain" description="Peptidase S1" evidence="7">
    <location>
        <begin position="88"/>
        <end position="323"/>
    </location>
</feature>
<keyword evidence="4" id="KW-0720">Serine protease</keyword>
<feature type="signal peptide" evidence="6">
    <location>
        <begin position="1"/>
        <end position="17"/>
    </location>
</feature>
<dbReference type="GO" id="GO:0006508">
    <property type="term" value="P:proteolysis"/>
    <property type="evidence" value="ECO:0007669"/>
    <property type="project" value="UniProtKB-KW"/>
</dbReference>
<feature type="region of interest" description="Disordered" evidence="5">
    <location>
        <begin position="22"/>
        <end position="58"/>
    </location>
</feature>
<comment type="caution">
    <text evidence="8">The sequence shown here is derived from an EMBL/GenBank/DDBJ whole genome shotgun (WGS) entry which is preliminary data.</text>
</comment>
<feature type="chain" id="PRO_5044861095" description="Peptidase S1 domain-containing protein" evidence="6">
    <location>
        <begin position="18"/>
        <end position="591"/>
    </location>
</feature>
<keyword evidence="6" id="KW-0732">Signal</keyword>
<evidence type="ECO:0000313" key="8">
    <source>
        <dbReference type="EMBL" id="KAL3769984.1"/>
    </source>
</evidence>
<comment type="similarity">
    <text evidence="1">Belongs to the peptidase S1 family.</text>
</comment>
<keyword evidence="9" id="KW-1185">Reference proteome</keyword>
<reference evidence="8 9" key="1">
    <citation type="submission" date="2024-10" db="EMBL/GenBank/DDBJ databases">
        <title>Updated reference genomes for cyclostephanoid diatoms.</title>
        <authorList>
            <person name="Roberts W.R."/>
            <person name="Alverson A.J."/>
        </authorList>
    </citation>
    <scope>NUCLEOTIDE SEQUENCE [LARGE SCALE GENOMIC DNA]</scope>
    <source>
        <strain evidence="8 9">AJA010-31</strain>
    </source>
</reference>
<evidence type="ECO:0000256" key="1">
    <source>
        <dbReference type="ARBA" id="ARBA00007664"/>
    </source>
</evidence>
<dbReference type="Proteomes" id="UP001530400">
    <property type="component" value="Unassembled WGS sequence"/>
</dbReference>
<feature type="region of interest" description="Disordered" evidence="5">
    <location>
        <begin position="514"/>
        <end position="562"/>
    </location>
</feature>
<feature type="compositionally biased region" description="Low complexity" evidence="5">
    <location>
        <begin position="42"/>
        <end position="58"/>
    </location>
</feature>
<proteinExistence type="inferred from homology"/>
<dbReference type="AlphaFoldDB" id="A0ABD3N1H1"/>
<dbReference type="EMBL" id="JALLPJ020001320">
    <property type="protein sequence ID" value="KAL3769984.1"/>
    <property type="molecule type" value="Genomic_DNA"/>
</dbReference>
<name>A0ABD3N1H1_9STRA</name>
<dbReference type="InterPro" id="IPR033116">
    <property type="entry name" value="TRYPSIN_SER"/>
</dbReference>
<gene>
    <name evidence="8" type="ORF">ACHAWO_008358</name>
</gene>
<protein>
    <recommendedName>
        <fullName evidence="7">Peptidase S1 domain-containing protein</fullName>
    </recommendedName>
</protein>
<evidence type="ECO:0000256" key="4">
    <source>
        <dbReference type="RuleBase" id="RU363034"/>
    </source>
</evidence>
<dbReference type="InterPro" id="IPR018114">
    <property type="entry name" value="TRYPSIN_HIS"/>
</dbReference>
<keyword evidence="3" id="KW-1015">Disulfide bond</keyword>
<keyword evidence="2" id="KW-0843">Virulence</keyword>
<dbReference type="InterPro" id="IPR001314">
    <property type="entry name" value="Peptidase_S1A"/>
</dbReference>
<sequence>MTRRSLLLSSIAATAAANIPLHLQAEGTPHPPRLSRRRRRVLQSSSSTTTSANNSTSNDLDLSLLQISPLLPQTSSSGPDDLDLAPRIINGAAAPSSRYPYAASLIDSSNRHICGGTLIAPDIILTAGHCSGFFTSVLIDKYDVESESDEEYDYLVVEEHYAHPNYGNIIQSDFSIAKLYGRSDKPLVSINTDSSTPEDDEYLTVMGWGVTVEGVSSTQSNVLREVEVQYMSNTECDSSSGMYDGNFVTYDGYIEGNMMCAWSENKDACQGDSGGPLIRKGSDAESDVQVGVVSWGLGCAMETFPGVYSRISEEYDWIRSTVCELSKYPPSSFGCITTSEAVGIGEKEDVTLVIELDGSGEDTSWVLEANDRGNFIEGTSYVPFGTYDDDNEVAFESLQVTPNQLYRFTVMDRSGGGSNRSSSKFRLCYGSMSADDCLNDSDAIICGGSGILSTTRSVTCDVESRTPSPTPVQLGLPDPVPVMGGRLPTFAPFFVPLFFETRLPLNMDYTPAPSPTLESTAPTISLPPASPVTKGSQQPPTKAPSNVPKKNSPDKRESTIANTEAATSSASYVSLRQPFFVCMAVVALFCV</sequence>
<evidence type="ECO:0000256" key="6">
    <source>
        <dbReference type="SAM" id="SignalP"/>
    </source>
</evidence>
<evidence type="ECO:0000259" key="7">
    <source>
        <dbReference type="PROSITE" id="PS50240"/>
    </source>
</evidence>